<organism evidence="1 2">
    <name type="scientific">Clarias magur</name>
    <name type="common">Asian catfish</name>
    <name type="synonym">Macropteronotus magur</name>
    <dbReference type="NCBI Taxonomy" id="1594786"/>
    <lineage>
        <taxon>Eukaryota</taxon>
        <taxon>Metazoa</taxon>
        <taxon>Chordata</taxon>
        <taxon>Craniata</taxon>
        <taxon>Vertebrata</taxon>
        <taxon>Euteleostomi</taxon>
        <taxon>Actinopterygii</taxon>
        <taxon>Neopterygii</taxon>
        <taxon>Teleostei</taxon>
        <taxon>Ostariophysi</taxon>
        <taxon>Siluriformes</taxon>
        <taxon>Clariidae</taxon>
        <taxon>Clarias</taxon>
    </lineage>
</organism>
<name>A0A8J4U1K9_CLAMG</name>
<dbReference type="Proteomes" id="UP000727407">
    <property type="component" value="Unassembled WGS sequence"/>
</dbReference>
<evidence type="ECO:0000313" key="2">
    <source>
        <dbReference type="Proteomes" id="UP000727407"/>
    </source>
</evidence>
<accession>A0A8J4U1K9</accession>
<protein>
    <submittedName>
        <fullName evidence="1">Uncharacterized protein</fullName>
    </submittedName>
</protein>
<proteinExistence type="predicted"/>
<keyword evidence="2" id="KW-1185">Reference proteome</keyword>
<comment type="caution">
    <text evidence="1">The sequence shown here is derived from an EMBL/GenBank/DDBJ whole genome shotgun (WGS) entry which is preliminary data.</text>
</comment>
<feature type="non-terminal residue" evidence="1">
    <location>
        <position position="1"/>
    </location>
</feature>
<dbReference type="AlphaFoldDB" id="A0A8J4U1K9"/>
<gene>
    <name evidence="1" type="ORF">DAT39_001860</name>
</gene>
<reference evidence="1" key="1">
    <citation type="submission" date="2020-07" db="EMBL/GenBank/DDBJ databases">
        <title>Clarias magur genome sequencing, assembly and annotation.</title>
        <authorList>
            <person name="Kushwaha B."/>
            <person name="Kumar R."/>
            <person name="Das P."/>
            <person name="Joshi C.G."/>
            <person name="Kumar D."/>
            <person name="Nagpure N.S."/>
            <person name="Pandey M."/>
            <person name="Agarwal S."/>
            <person name="Srivastava S."/>
            <person name="Singh M."/>
            <person name="Sahoo L."/>
            <person name="Jayasankar P."/>
            <person name="Meher P.K."/>
            <person name="Koringa P.G."/>
            <person name="Iquebal M.A."/>
            <person name="Das S.P."/>
            <person name="Bit A."/>
            <person name="Patnaik S."/>
            <person name="Patel N."/>
            <person name="Shah T.M."/>
            <person name="Hinsu A."/>
            <person name="Jena J.K."/>
        </authorList>
    </citation>
    <scope>NUCLEOTIDE SEQUENCE</scope>
    <source>
        <strain evidence="1">CIFAMagur01</strain>
        <tissue evidence="1">Testis</tissue>
    </source>
</reference>
<evidence type="ECO:0000313" key="1">
    <source>
        <dbReference type="EMBL" id="KAF5908411.1"/>
    </source>
</evidence>
<dbReference type="EMBL" id="QNUK01000013">
    <property type="protein sequence ID" value="KAF5908411.1"/>
    <property type="molecule type" value="Genomic_DNA"/>
</dbReference>
<sequence>NGAGFGTVLWRKGHPVPTRELPQQSCSPDDLSGCRQWCAFLKPSLIGRTKCQYRIDFPPPSSFFTGRVLVFLNRGRQGEGRFLRALLMAPLE</sequence>